<dbReference type="GO" id="GO:0009236">
    <property type="term" value="P:cobalamin biosynthetic process"/>
    <property type="evidence" value="ECO:0007669"/>
    <property type="project" value="UniProtKB-KW"/>
</dbReference>
<protein>
    <submittedName>
        <fullName evidence="4">Cobalt-precorrin-6A reductase</fullName>
        <ecNumber evidence="4">1.3.1.106</ecNumber>
    </submittedName>
</protein>
<name>A0A9X2T6H6_9HYPH</name>
<keyword evidence="5" id="KW-1185">Reference proteome</keyword>
<organism evidence="4 5">
    <name type="scientific">Ancylobacter mangrovi</name>
    <dbReference type="NCBI Taxonomy" id="2972472"/>
    <lineage>
        <taxon>Bacteria</taxon>
        <taxon>Pseudomonadati</taxon>
        <taxon>Pseudomonadota</taxon>
        <taxon>Alphaproteobacteria</taxon>
        <taxon>Hyphomicrobiales</taxon>
        <taxon>Xanthobacteraceae</taxon>
        <taxon>Ancylobacter</taxon>
    </lineage>
</organism>
<evidence type="ECO:0000313" key="5">
    <source>
        <dbReference type="Proteomes" id="UP001151088"/>
    </source>
</evidence>
<dbReference type="Proteomes" id="UP001151088">
    <property type="component" value="Unassembled WGS sequence"/>
</dbReference>
<evidence type="ECO:0000256" key="3">
    <source>
        <dbReference type="ARBA" id="ARBA00023002"/>
    </source>
</evidence>
<keyword evidence="2" id="KW-0169">Cobalamin biosynthesis</keyword>
<dbReference type="InterPro" id="IPR003723">
    <property type="entry name" value="Precorrin-6x_reduct"/>
</dbReference>
<keyword evidence="3 4" id="KW-0560">Oxidoreductase</keyword>
<reference evidence="4" key="1">
    <citation type="submission" date="2022-08" db="EMBL/GenBank/DDBJ databases">
        <authorList>
            <person name="Li F."/>
        </authorList>
    </citation>
    <scope>NUCLEOTIDE SEQUENCE</scope>
    <source>
        <strain evidence="4">MQZ15Z-1</strain>
    </source>
</reference>
<dbReference type="EC" id="1.3.1.106" evidence="4"/>
<comment type="caution">
    <text evidence="4">The sequence shown here is derived from an EMBL/GenBank/DDBJ whole genome shotgun (WGS) entry which is preliminary data.</text>
</comment>
<dbReference type="PROSITE" id="PS51014">
    <property type="entry name" value="COBK_CBIJ"/>
    <property type="match status" value="1"/>
</dbReference>
<dbReference type="AlphaFoldDB" id="A0A9X2T6H6"/>
<sequence length="268" mass="28204">MTSSSHGRDMRPPRLLILGGTSEARELAARLAALEAAGAGGFEISVSLAGRTRNPLALAAPVRSGGFGGVDGLAAHLAAERIDVLVDATHPFAAGISRNAVEAARLAGVPILALLRPPWERQPGDIWTDAPDIPGAVAALGTAPRNVLVTLGRNEVRALKAAPQHHYLVRSIDPVDPPLALPRVVYIEARGPFALEDERALFAAHHIDALLSKNSGGAATYGKIAAARALRVEVVMVARPSRPQVETVATIDAVLDWLAERFPRFAPD</sequence>
<dbReference type="PANTHER" id="PTHR36925:SF1">
    <property type="entry name" value="COBALT-PRECORRIN-6A REDUCTASE"/>
    <property type="match status" value="1"/>
</dbReference>
<dbReference type="Pfam" id="PF02571">
    <property type="entry name" value="CbiJ"/>
    <property type="match status" value="1"/>
</dbReference>
<dbReference type="EMBL" id="JANTHZ010000006">
    <property type="protein sequence ID" value="MCS0496374.1"/>
    <property type="molecule type" value="Genomic_DNA"/>
</dbReference>
<dbReference type="NCBIfam" id="NF005968">
    <property type="entry name" value="PRK08057.1-2"/>
    <property type="match status" value="1"/>
</dbReference>
<gene>
    <name evidence="4" type="ORF">NVS89_14815</name>
</gene>
<comment type="pathway">
    <text evidence="1">Cofactor biosynthesis; adenosylcobalamin biosynthesis.</text>
</comment>
<dbReference type="RefSeq" id="WP_258733529.1">
    <property type="nucleotide sequence ID" value="NZ_JANTHZ010000006.1"/>
</dbReference>
<accession>A0A9X2T6H6</accession>
<dbReference type="PANTHER" id="PTHR36925">
    <property type="entry name" value="COBALT-PRECORRIN-6A REDUCTASE"/>
    <property type="match status" value="1"/>
</dbReference>
<proteinExistence type="predicted"/>
<evidence type="ECO:0000256" key="1">
    <source>
        <dbReference type="ARBA" id="ARBA00004953"/>
    </source>
</evidence>
<evidence type="ECO:0000256" key="2">
    <source>
        <dbReference type="ARBA" id="ARBA00022573"/>
    </source>
</evidence>
<evidence type="ECO:0000313" key="4">
    <source>
        <dbReference type="EMBL" id="MCS0496374.1"/>
    </source>
</evidence>
<dbReference type="GO" id="GO:0016994">
    <property type="term" value="F:precorrin-6A reductase activity"/>
    <property type="evidence" value="ECO:0007669"/>
    <property type="project" value="InterPro"/>
</dbReference>